<keyword evidence="2" id="KW-1185">Reference proteome</keyword>
<dbReference type="KEGG" id="emt:CPZ25_004310"/>
<dbReference type="Proteomes" id="UP000218387">
    <property type="component" value="Chromosome"/>
</dbReference>
<sequence>MFKTGKGKYNGFRKKWCEQEISRKLLDAARYFGKGCRALETPGVIEKILIRMRKKRTRCHEDADSRGGKALDIFKKLKNRRKGLS</sequence>
<protein>
    <submittedName>
        <fullName evidence="1">Uncharacterized protein</fullName>
    </submittedName>
</protein>
<evidence type="ECO:0000313" key="2">
    <source>
        <dbReference type="Proteomes" id="UP000218387"/>
    </source>
</evidence>
<dbReference type="AlphaFoldDB" id="A0A4P9C5C9"/>
<evidence type="ECO:0000313" key="1">
    <source>
        <dbReference type="EMBL" id="QCT70577.1"/>
    </source>
</evidence>
<gene>
    <name evidence="1" type="ORF">CPZ25_004310</name>
</gene>
<organism evidence="1 2">
    <name type="scientific">Eubacterium maltosivorans</name>
    <dbReference type="NCBI Taxonomy" id="2041044"/>
    <lineage>
        <taxon>Bacteria</taxon>
        <taxon>Bacillati</taxon>
        <taxon>Bacillota</taxon>
        <taxon>Clostridia</taxon>
        <taxon>Eubacteriales</taxon>
        <taxon>Eubacteriaceae</taxon>
        <taxon>Eubacterium</taxon>
    </lineage>
</organism>
<dbReference type="EMBL" id="CP029487">
    <property type="protein sequence ID" value="QCT70577.1"/>
    <property type="molecule type" value="Genomic_DNA"/>
</dbReference>
<name>A0A4P9C5C9_EUBML</name>
<proteinExistence type="predicted"/>
<accession>A0A4P9C5C9</accession>
<reference evidence="1 2" key="1">
    <citation type="submission" date="2018-05" db="EMBL/GenBank/DDBJ databases">
        <title>Genome comparison of Eubacterium sp.</title>
        <authorList>
            <person name="Feng Y."/>
            <person name="Sanchez-Andrea I."/>
            <person name="Stams A.J.M."/>
            <person name="De Vos W.M."/>
        </authorList>
    </citation>
    <scope>NUCLEOTIDE SEQUENCE [LARGE SCALE GENOMIC DNA]</scope>
    <source>
        <strain evidence="1 2">YI</strain>
    </source>
</reference>